<dbReference type="AlphaFoldDB" id="A0A7Y4IFM6"/>
<evidence type="ECO:0000256" key="1">
    <source>
        <dbReference type="SAM" id="SignalP"/>
    </source>
</evidence>
<name>A0A7Y4IFM6_MYXXA</name>
<dbReference type="EMBL" id="JABFNT010000014">
    <property type="protein sequence ID" value="NOJ77975.1"/>
    <property type="molecule type" value="Genomic_DNA"/>
</dbReference>
<sequence>MSSRNTRRSLAYALAALALGCSSSATGISSRRDMAPQDAYAQAACLDSATCCIQRFGPDACGLSATEAAVLMAGSQVAAEADAPDVDDAHNTNLPEWKRRCIATYAECKDDDWQGSCYACFRYCEGQQEWPINKCRPRRGQEVTGHGG</sequence>
<accession>A0A7Y4IFM6</accession>
<protein>
    <recommendedName>
        <fullName evidence="4">Lipoprotein</fullName>
    </recommendedName>
</protein>
<dbReference type="PROSITE" id="PS51257">
    <property type="entry name" value="PROKAR_LIPOPROTEIN"/>
    <property type="match status" value="1"/>
</dbReference>
<evidence type="ECO:0000313" key="3">
    <source>
        <dbReference type="Proteomes" id="UP000533080"/>
    </source>
</evidence>
<evidence type="ECO:0000313" key="2">
    <source>
        <dbReference type="EMBL" id="NOJ77975.1"/>
    </source>
</evidence>
<comment type="caution">
    <text evidence="2">The sequence shown here is derived from an EMBL/GenBank/DDBJ whole genome shotgun (WGS) entry which is preliminary data.</text>
</comment>
<evidence type="ECO:0008006" key="4">
    <source>
        <dbReference type="Google" id="ProtNLM"/>
    </source>
</evidence>
<dbReference type="Proteomes" id="UP000533080">
    <property type="component" value="Unassembled WGS sequence"/>
</dbReference>
<gene>
    <name evidence="2" type="ORF">HNV28_06395</name>
</gene>
<feature type="chain" id="PRO_5031215351" description="Lipoprotein" evidence="1">
    <location>
        <begin position="28"/>
        <end position="148"/>
    </location>
</feature>
<organism evidence="2 3">
    <name type="scientific">Myxococcus xanthus</name>
    <dbReference type="NCBI Taxonomy" id="34"/>
    <lineage>
        <taxon>Bacteria</taxon>
        <taxon>Pseudomonadati</taxon>
        <taxon>Myxococcota</taxon>
        <taxon>Myxococcia</taxon>
        <taxon>Myxococcales</taxon>
        <taxon>Cystobacterineae</taxon>
        <taxon>Myxococcaceae</taxon>
        <taxon>Myxococcus</taxon>
    </lineage>
</organism>
<proteinExistence type="predicted"/>
<reference evidence="2 3" key="1">
    <citation type="submission" date="2020-05" db="EMBL/GenBank/DDBJ databases">
        <authorList>
            <person name="Whitworth D."/>
        </authorList>
    </citation>
    <scope>NUCLEOTIDE SEQUENCE [LARGE SCALE GENOMIC DNA]</scope>
    <source>
        <strain evidence="2 3">AM005</strain>
    </source>
</reference>
<feature type="signal peptide" evidence="1">
    <location>
        <begin position="1"/>
        <end position="27"/>
    </location>
</feature>
<keyword evidence="1" id="KW-0732">Signal</keyword>